<reference evidence="10 11" key="1">
    <citation type="submission" date="2024-01" db="EMBL/GenBank/DDBJ databases">
        <title>The genome of the rayed Mediterranean limpet Patella caerulea (Linnaeus, 1758).</title>
        <authorList>
            <person name="Anh-Thu Weber A."/>
            <person name="Halstead-Nussloch G."/>
        </authorList>
    </citation>
    <scope>NUCLEOTIDE SEQUENCE [LARGE SCALE GENOMIC DNA]</scope>
    <source>
        <strain evidence="10">AATW-2023a</strain>
        <tissue evidence="10">Whole specimen</tissue>
    </source>
</reference>
<name>A0AAN8JD74_PATCE</name>
<evidence type="ECO:0000256" key="2">
    <source>
        <dbReference type="ARBA" id="ARBA00007020"/>
    </source>
</evidence>
<evidence type="ECO:0000313" key="11">
    <source>
        <dbReference type="Proteomes" id="UP001347796"/>
    </source>
</evidence>
<keyword evidence="6 9" id="KW-1133">Transmembrane helix</keyword>
<dbReference type="AlphaFoldDB" id="A0AAN8JD74"/>
<dbReference type="InterPro" id="IPR026571">
    <property type="entry name" value="Tmem186"/>
</dbReference>
<keyword evidence="11" id="KW-1185">Reference proteome</keyword>
<evidence type="ECO:0000256" key="5">
    <source>
        <dbReference type="ARBA" id="ARBA00022792"/>
    </source>
</evidence>
<keyword evidence="5" id="KW-0999">Mitochondrion inner membrane</keyword>
<gene>
    <name evidence="10" type="ORF">SNE40_016487</name>
</gene>
<protein>
    <recommendedName>
        <fullName evidence="3">Transmembrane protein 186</fullName>
    </recommendedName>
</protein>
<evidence type="ECO:0000256" key="1">
    <source>
        <dbReference type="ARBA" id="ARBA00004448"/>
    </source>
</evidence>
<sequence length="334" mass="37754">MGSSFAHHRCVVVKMNSYHNGTRLLYQVSAVLQKINRPSFPLAMLDYCGNVFMCKNIYTTLQNCSQKFPSTCFKLGDLLKLTSCEMLSCRPLLVCSEHNSYTGCSSGHNNKQIQLGSSLITETARENSCFHKSSLLCSSPGRSGHNQFSPGPLTKMEIGNRSFHTSHHLCLNSELEKEYTSIYRLKNMKYLQILNRAKIYLTVSSMISLLPPIYNGVYGDVSPVLFLSLSAVITCITVALYILSALMPRIVGELGINKNSDEIRLSYLSFWGKRQDLLVPVDMLVPFGEIVESSKKDYQVIKLRDMSDKWYLFPQYAKLLEKSKIESVFGKMEK</sequence>
<evidence type="ECO:0000256" key="3">
    <source>
        <dbReference type="ARBA" id="ARBA00014604"/>
    </source>
</evidence>
<dbReference type="Proteomes" id="UP001347796">
    <property type="component" value="Unassembled WGS sequence"/>
</dbReference>
<feature type="transmembrane region" description="Helical" evidence="9">
    <location>
        <begin position="224"/>
        <end position="243"/>
    </location>
</feature>
<dbReference type="EMBL" id="JAZGQO010000011">
    <property type="protein sequence ID" value="KAK6172923.1"/>
    <property type="molecule type" value="Genomic_DNA"/>
</dbReference>
<comment type="similarity">
    <text evidence="2">Belongs to the TMEM186 family.</text>
</comment>
<comment type="subcellular location">
    <subcellularLocation>
        <location evidence="1">Mitochondrion inner membrane</location>
        <topology evidence="1">Multi-pass membrane protein</topology>
    </subcellularLocation>
</comment>
<keyword evidence="8 9" id="KW-0472">Membrane</keyword>
<dbReference type="GO" id="GO:0005743">
    <property type="term" value="C:mitochondrial inner membrane"/>
    <property type="evidence" value="ECO:0007669"/>
    <property type="project" value="UniProtKB-SubCell"/>
</dbReference>
<evidence type="ECO:0000256" key="7">
    <source>
        <dbReference type="ARBA" id="ARBA00023128"/>
    </source>
</evidence>
<evidence type="ECO:0000256" key="4">
    <source>
        <dbReference type="ARBA" id="ARBA00022692"/>
    </source>
</evidence>
<accession>A0AAN8JD74</accession>
<keyword evidence="4 9" id="KW-0812">Transmembrane</keyword>
<dbReference type="PANTHER" id="PTHR13603">
    <property type="entry name" value="TRANSMEMBRANE PROTEIN 186"/>
    <property type="match status" value="1"/>
</dbReference>
<comment type="caution">
    <text evidence="10">The sequence shown here is derived from an EMBL/GenBank/DDBJ whole genome shotgun (WGS) entry which is preliminary data.</text>
</comment>
<evidence type="ECO:0000256" key="9">
    <source>
        <dbReference type="SAM" id="Phobius"/>
    </source>
</evidence>
<evidence type="ECO:0000256" key="6">
    <source>
        <dbReference type="ARBA" id="ARBA00022989"/>
    </source>
</evidence>
<organism evidence="10 11">
    <name type="scientific">Patella caerulea</name>
    <name type="common">Rayed Mediterranean limpet</name>
    <dbReference type="NCBI Taxonomy" id="87958"/>
    <lineage>
        <taxon>Eukaryota</taxon>
        <taxon>Metazoa</taxon>
        <taxon>Spiralia</taxon>
        <taxon>Lophotrochozoa</taxon>
        <taxon>Mollusca</taxon>
        <taxon>Gastropoda</taxon>
        <taxon>Patellogastropoda</taxon>
        <taxon>Patelloidea</taxon>
        <taxon>Patellidae</taxon>
        <taxon>Patella</taxon>
    </lineage>
</organism>
<evidence type="ECO:0000256" key="8">
    <source>
        <dbReference type="ARBA" id="ARBA00023136"/>
    </source>
</evidence>
<evidence type="ECO:0000313" key="10">
    <source>
        <dbReference type="EMBL" id="KAK6172923.1"/>
    </source>
</evidence>
<keyword evidence="7" id="KW-0496">Mitochondrion</keyword>
<dbReference type="PANTHER" id="PTHR13603:SF1">
    <property type="entry name" value="TRANSMEMBRANE PROTEIN 186"/>
    <property type="match status" value="1"/>
</dbReference>
<feature type="transmembrane region" description="Helical" evidence="9">
    <location>
        <begin position="199"/>
        <end position="218"/>
    </location>
</feature>
<proteinExistence type="inferred from homology"/>